<dbReference type="Pfam" id="PF13520">
    <property type="entry name" value="AA_permease_2"/>
    <property type="match status" value="1"/>
</dbReference>
<feature type="transmembrane region" description="Helical" evidence="6">
    <location>
        <begin position="200"/>
        <end position="222"/>
    </location>
</feature>
<dbReference type="EMBL" id="AP028955">
    <property type="protein sequence ID" value="BET39496.1"/>
    <property type="molecule type" value="Genomic_DNA"/>
</dbReference>
<feature type="transmembrane region" description="Helical" evidence="6">
    <location>
        <begin position="163"/>
        <end position="188"/>
    </location>
</feature>
<feature type="transmembrane region" description="Helical" evidence="6">
    <location>
        <begin position="511"/>
        <end position="531"/>
    </location>
</feature>
<keyword evidence="4 6" id="KW-1133">Transmembrane helix</keyword>
<evidence type="ECO:0000256" key="3">
    <source>
        <dbReference type="ARBA" id="ARBA00022692"/>
    </source>
</evidence>
<feature type="transmembrane region" description="Helical" evidence="6">
    <location>
        <begin position="458"/>
        <end position="475"/>
    </location>
</feature>
<feature type="transmembrane region" description="Helical" evidence="6">
    <location>
        <begin position="79"/>
        <end position="100"/>
    </location>
</feature>
<sequence length="612" mass="69594">MILLTISLINEITLKVYNYYNWKENIMLKLFKKKERTNHKLTLSELVWFGFNYTVGITFTANFAILINKDSLNLGSHMIWIFLVEGLIAGTCAWAFSRLSRVHPGNNGAAYIYVRSSYGRFWGWLISFLQYVTLPVIISSQIVSMIRINFTDPSSFLYNNWGVWQHLGLDLIGIIIYGLASCVLFLGMATFKKFVNISSYLKWGTTFLLIIATIILFVMAGTSNWDMTTSHQQLTANNFSQAFAMCFFFFLGFETYSTIGKNVRNPEKNISRSLVIVMILSTIFYMAVTILMIGAFAGNFSDNPNLSIFKILGDKDHAQWLGIIGILVMLICTISLKSNAGMQNALYSGAILEPLSVEGYISPKYKELSKDNIPFKASRLNLIITFFSAFVWLILPDIIGVIVDTLHPVYKDGQLVLSSIVNYGTLTAEAGIIMVIIYVFVLSIAIKLSIEKKLKKNTFEIIIWLAATLFLVWQFEEWLRSLINGLISGANLIGKGGTDTTKGISDITSNVLQLVYLIASIAFALIWYFAYYKPMQRKRTLTNPKLQEELDSEFRLKDDWPFVAKNLQNEIENYLVRNVLINGDDKNPNYIIAKNVRKELLMSEGEWREDEE</sequence>
<evidence type="ECO:0000256" key="6">
    <source>
        <dbReference type="SAM" id="Phobius"/>
    </source>
</evidence>
<feature type="transmembrane region" description="Helical" evidence="6">
    <location>
        <begin position="274"/>
        <end position="297"/>
    </location>
</feature>
<dbReference type="Gene3D" id="1.20.1740.10">
    <property type="entry name" value="Amino acid/polyamine transporter I"/>
    <property type="match status" value="1"/>
</dbReference>
<accession>A0ABN7BZ81</accession>
<keyword evidence="3 6" id="KW-0812">Transmembrane</keyword>
<evidence type="ECO:0000256" key="4">
    <source>
        <dbReference type="ARBA" id="ARBA00022989"/>
    </source>
</evidence>
<evidence type="ECO:0000256" key="5">
    <source>
        <dbReference type="ARBA" id="ARBA00023136"/>
    </source>
</evidence>
<protein>
    <submittedName>
        <fullName evidence="7">APC family permease</fullName>
    </submittedName>
</protein>
<gene>
    <name evidence="7" type="ORF">SAP269_20850</name>
</gene>
<organism evidence="7 8">
    <name type="scientific">Spiroplasma ixodetis</name>
    <dbReference type="NCBI Taxonomy" id="2141"/>
    <lineage>
        <taxon>Bacteria</taxon>
        <taxon>Bacillati</taxon>
        <taxon>Mycoplasmatota</taxon>
        <taxon>Mollicutes</taxon>
        <taxon>Entomoplasmatales</taxon>
        <taxon>Spiroplasmataceae</taxon>
        <taxon>Spiroplasma</taxon>
    </lineage>
</organism>
<feature type="transmembrane region" description="Helical" evidence="6">
    <location>
        <begin position="121"/>
        <end position="143"/>
    </location>
</feature>
<dbReference type="InterPro" id="IPR002293">
    <property type="entry name" value="AA/rel_permease1"/>
</dbReference>
<feature type="transmembrane region" description="Helical" evidence="6">
    <location>
        <begin position="380"/>
        <end position="403"/>
    </location>
</feature>
<name>A0ABN7BZ81_9MOLU</name>
<feature type="transmembrane region" description="Helical" evidence="6">
    <location>
        <begin position="317"/>
        <end position="336"/>
    </location>
</feature>
<evidence type="ECO:0000256" key="2">
    <source>
        <dbReference type="ARBA" id="ARBA00022475"/>
    </source>
</evidence>
<reference evidence="8" key="1">
    <citation type="journal article" date="2024" name="FEMS Microbiol. Lett.">
        <title>Genomic insights into Spiroplasma endosymbionts that induce male-killing and protective phenotypes in the pea aphid.</title>
        <authorList>
            <person name="Arai H."/>
            <person name="Legeai F."/>
            <person name="Kageyama D."/>
            <person name="Sugio A."/>
            <person name="Simon J.C."/>
        </authorList>
    </citation>
    <scope>NUCLEOTIDE SEQUENCE [LARGE SCALE GENOMIC DNA]</scope>
    <source>
        <strain evidence="8">sAp269</strain>
    </source>
</reference>
<dbReference type="InterPro" id="IPR050367">
    <property type="entry name" value="APC_superfamily"/>
</dbReference>
<dbReference type="PANTHER" id="PTHR42770:SF7">
    <property type="entry name" value="MEMBRANE PROTEIN"/>
    <property type="match status" value="1"/>
</dbReference>
<keyword evidence="8" id="KW-1185">Reference proteome</keyword>
<feature type="transmembrane region" description="Helical" evidence="6">
    <location>
        <begin position="46"/>
        <end position="67"/>
    </location>
</feature>
<dbReference type="PANTHER" id="PTHR42770">
    <property type="entry name" value="AMINO ACID TRANSPORTER-RELATED"/>
    <property type="match status" value="1"/>
</dbReference>
<comment type="subcellular location">
    <subcellularLocation>
        <location evidence="1">Cell membrane</location>
        <topology evidence="1">Multi-pass membrane protein</topology>
    </subcellularLocation>
</comment>
<feature type="transmembrane region" description="Helical" evidence="6">
    <location>
        <begin position="234"/>
        <end position="253"/>
    </location>
</feature>
<proteinExistence type="predicted"/>
<dbReference type="Proteomes" id="UP001473424">
    <property type="component" value="Chromosome"/>
</dbReference>
<keyword evidence="5 6" id="KW-0472">Membrane</keyword>
<evidence type="ECO:0000313" key="7">
    <source>
        <dbReference type="EMBL" id="BET39496.1"/>
    </source>
</evidence>
<dbReference type="PIRSF" id="PIRSF006060">
    <property type="entry name" value="AA_transporter"/>
    <property type="match status" value="1"/>
</dbReference>
<feature type="transmembrane region" description="Helical" evidence="6">
    <location>
        <begin position="423"/>
        <end position="446"/>
    </location>
</feature>
<evidence type="ECO:0000313" key="8">
    <source>
        <dbReference type="Proteomes" id="UP001473424"/>
    </source>
</evidence>
<evidence type="ECO:0000256" key="1">
    <source>
        <dbReference type="ARBA" id="ARBA00004651"/>
    </source>
</evidence>
<keyword evidence="2" id="KW-1003">Cell membrane</keyword>